<comment type="caution">
    <text evidence="1">The sequence shown here is derived from an EMBL/GenBank/DDBJ whole genome shotgun (WGS) entry which is preliminary data.</text>
</comment>
<protein>
    <submittedName>
        <fullName evidence="1">Uncharacterized protein</fullName>
    </submittedName>
</protein>
<reference evidence="1" key="1">
    <citation type="submission" date="2020-11" db="EMBL/GenBank/DDBJ databases">
        <authorList>
            <consortium name="DOE Joint Genome Institute"/>
            <person name="Ahrendt S."/>
            <person name="Riley R."/>
            <person name="Andreopoulos W."/>
            <person name="Labutti K."/>
            <person name="Pangilinan J."/>
            <person name="Ruiz-Duenas F.J."/>
            <person name="Barrasa J.M."/>
            <person name="Sanchez-Garcia M."/>
            <person name="Camarero S."/>
            <person name="Miyauchi S."/>
            <person name="Serrano A."/>
            <person name="Linde D."/>
            <person name="Babiker R."/>
            <person name="Drula E."/>
            <person name="Ayuso-Fernandez I."/>
            <person name="Pacheco R."/>
            <person name="Padilla G."/>
            <person name="Ferreira P."/>
            <person name="Barriuso J."/>
            <person name="Kellner H."/>
            <person name="Castanera R."/>
            <person name="Alfaro M."/>
            <person name="Ramirez L."/>
            <person name="Pisabarro A.G."/>
            <person name="Kuo A."/>
            <person name="Tritt A."/>
            <person name="Lipzen A."/>
            <person name="He G."/>
            <person name="Yan M."/>
            <person name="Ng V."/>
            <person name="Cullen D."/>
            <person name="Martin F."/>
            <person name="Rosso M.-N."/>
            <person name="Henrissat B."/>
            <person name="Hibbett D."/>
            <person name="Martinez A.T."/>
            <person name="Grigoriev I.V."/>
        </authorList>
    </citation>
    <scope>NUCLEOTIDE SEQUENCE</scope>
    <source>
        <strain evidence="1">AH 40177</strain>
    </source>
</reference>
<dbReference type="OrthoDB" id="3250313at2759"/>
<evidence type="ECO:0000313" key="2">
    <source>
        <dbReference type="Proteomes" id="UP000772434"/>
    </source>
</evidence>
<dbReference type="Proteomes" id="UP000772434">
    <property type="component" value="Unassembled WGS sequence"/>
</dbReference>
<evidence type="ECO:0000313" key="1">
    <source>
        <dbReference type="EMBL" id="KAF9062090.1"/>
    </source>
</evidence>
<name>A0A9P5PH98_9AGAR</name>
<gene>
    <name evidence="1" type="ORF">BDP27DRAFT_1369131</name>
</gene>
<keyword evidence="2" id="KW-1185">Reference proteome</keyword>
<dbReference type="EMBL" id="JADNRY010000182">
    <property type="protein sequence ID" value="KAF9062090.1"/>
    <property type="molecule type" value="Genomic_DNA"/>
</dbReference>
<sequence>MLKKPPLYPATLKRRLGSPLGSTKKASRISVLFSPLSLNYSQKARWSRVINGYEEDDHDEDVSEILCLRSKVHELQGIVDELQAKVAAITIPVESIKVEVGVQCEQDALYHPSSLTDIQLFDLAFADFWVHSSYGSLKENDAWDGGTELICPPPATAPAWFHKAFFYVNCDFGPQYAELIRRWMHLEELNLWKNSRHGLSDLNRPTMLDDWRKRRAGAVPALFTVALVQRFFRNFLDLVVFSPTSMET</sequence>
<accession>A0A9P5PH98</accession>
<dbReference type="AlphaFoldDB" id="A0A9P5PH98"/>
<proteinExistence type="predicted"/>
<organism evidence="1 2">
    <name type="scientific">Rhodocollybia butyracea</name>
    <dbReference type="NCBI Taxonomy" id="206335"/>
    <lineage>
        <taxon>Eukaryota</taxon>
        <taxon>Fungi</taxon>
        <taxon>Dikarya</taxon>
        <taxon>Basidiomycota</taxon>
        <taxon>Agaricomycotina</taxon>
        <taxon>Agaricomycetes</taxon>
        <taxon>Agaricomycetidae</taxon>
        <taxon>Agaricales</taxon>
        <taxon>Marasmiineae</taxon>
        <taxon>Omphalotaceae</taxon>
        <taxon>Rhodocollybia</taxon>
    </lineage>
</organism>